<dbReference type="PANTHER" id="PTHR30273">
    <property type="entry name" value="PERIPLASMIC SIGNAL SENSOR AND SIGMA FACTOR ACTIVATOR FECR-RELATED"/>
    <property type="match status" value="1"/>
</dbReference>
<dbReference type="InterPro" id="IPR006860">
    <property type="entry name" value="FecR"/>
</dbReference>
<feature type="domain" description="FecR protein" evidence="2">
    <location>
        <begin position="156"/>
        <end position="255"/>
    </location>
</feature>
<accession>A0A1W2DU57</accession>
<feature type="domain" description="Protein FecR C-terminal" evidence="3">
    <location>
        <begin position="295"/>
        <end position="363"/>
    </location>
</feature>
<evidence type="ECO:0000256" key="1">
    <source>
        <dbReference type="SAM" id="Phobius"/>
    </source>
</evidence>
<dbReference type="RefSeq" id="WP_159451747.1">
    <property type="nucleotide sequence ID" value="NZ_FWXT01000004.1"/>
</dbReference>
<dbReference type="InterPro" id="IPR012373">
    <property type="entry name" value="Ferrdict_sens_TM"/>
</dbReference>
<dbReference type="InterPro" id="IPR032508">
    <property type="entry name" value="FecR_C"/>
</dbReference>
<proteinExistence type="predicted"/>
<evidence type="ECO:0000313" key="4">
    <source>
        <dbReference type="EMBL" id="SMD00973.1"/>
    </source>
</evidence>
<feature type="transmembrane region" description="Helical" evidence="1">
    <location>
        <begin position="76"/>
        <end position="98"/>
    </location>
</feature>
<organism evidence="4 5">
    <name type="scientific">Pedobacter africanus</name>
    <dbReference type="NCBI Taxonomy" id="151894"/>
    <lineage>
        <taxon>Bacteria</taxon>
        <taxon>Pseudomonadati</taxon>
        <taxon>Bacteroidota</taxon>
        <taxon>Sphingobacteriia</taxon>
        <taxon>Sphingobacteriales</taxon>
        <taxon>Sphingobacteriaceae</taxon>
        <taxon>Pedobacter</taxon>
    </lineage>
</organism>
<dbReference type="Proteomes" id="UP000192756">
    <property type="component" value="Unassembled WGS sequence"/>
</dbReference>
<dbReference type="PIRSF" id="PIRSF018266">
    <property type="entry name" value="FecR"/>
    <property type="match status" value="1"/>
</dbReference>
<sequence>MSQPEEKYAELAVKWVDKSISPEERQEFNDWYQRDQDQPLVIPAEFAADRQMHKERIYEKVLAGIENRRAPKERKLWKPVAVAVSIAVLFSVALYFYLQPARHFDLEQLAKEYGHGKNIAVLTDQDGRQFLLEDSIFNMKAEAGRFGLGTGNGLVKIETPRGSHHQVVLEDGTKVWLGAASSMNWAVEFPGNTRNIRLSGAAYFEVAHHPEKPFQVKIISNKKALDIVVIGTKFNVSAYPEDPEIKTHVFEGVVKLSSGSQSTLLTRNEQVSFRNGIFSAKEVKIDEVWMRFGALYFDNDDVYQVMRVIAREYNVGLEYHKVPGERMHLTGIISRRTSLKEFLHIIEVATDYKFSLEGKRVIVFENNDHRY</sequence>
<keyword evidence="1" id="KW-1133">Transmembrane helix</keyword>
<keyword evidence="1" id="KW-0812">Transmembrane</keyword>
<name>A0A1W2DU57_9SPHI</name>
<evidence type="ECO:0000259" key="2">
    <source>
        <dbReference type="Pfam" id="PF04773"/>
    </source>
</evidence>
<dbReference type="STRING" id="151894.SAMN04488524_4080"/>
<dbReference type="AlphaFoldDB" id="A0A1W2DU57"/>
<protein>
    <submittedName>
        <fullName evidence="4">FecR family protein</fullName>
    </submittedName>
</protein>
<dbReference type="Pfam" id="PF16344">
    <property type="entry name" value="FecR_C"/>
    <property type="match status" value="1"/>
</dbReference>
<dbReference type="OrthoDB" id="749689at2"/>
<dbReference type="Gene3D" id="2.60.120.1440">
    <property type="match status" value="1"/>
</dbReference>
<dbReference type="PANTHER" id="PTHR30273:SF2">
    <property type="entry name" value="PROTEIN FECR"/>
    <property type="match status" value="1"/>
</dbReference>
<gene>
    <name evidence="4" type="ORF">SAMN04488524_4080</name>
</gene>
<dbReference type="Pfam" id="PF04773">
    <property type="entry name" value="FecR"/>
    <property type="match status" value="1"/>
</dbReference>
<dbReference type="GO" id="GO:0016989">
    <property type="term" value="F:sigma factor antagonist activity"/>
    <property type="evidence" value="ECO:0007669"/>
    <property type="project" value="TreeGrafter"/>
</dbReference>
<evidence type="ECO:0000259" key="3">
    <source>
        <dbReference type="Pfam" id="PF16344"/>
    </source>
</evidence>
<dbReference type="Gene3D" id="3.55.50.30">
    <property type="match status" value="1"/>
</dbReference>
<reference evidence="5" key="1">
    <citation type="submission" date="2017-04" db="EMBL/GenBank/DDBJ databases">
        <authorList>
            <person name="Varghese N."/>
            <person name="Submissions S."/>
        </authorList>
    </citation>
    <scope>NUCLEOTIDE SEQUENCE [LARGE SCALE GENOMIC DNA]</scope>
    <source>
        <strain evidence="5">DSM 12126</strain>
    </source>
</reference>
<keyword evidence="5" id="KW-1185">Reference proteome</keyword>
<evidence type="ECO:0000313" key="5">
    <source>
        <dbReference type="Proteomes" id="UP000192756"/>
    </source>
</evidence>
<dbReference type="EMBL" id="FWXT01000004">
    <property type="protein sequence ID" value="SMD00973.1"/>
    <property type="molecule type" value="Genomic_DNA"/>
</dbReference>
<keyword evidence="1" id="KW-0472">Membrane</keyword>